<reference evidence="2 3" key="1">
    <citation type="journal article" date="2020" name="Arch. Microbiol.">
        <title>Bradyrhizobium uaiense sp. nov., a new highly efficient cowpea symbiont.</title>
        <authorList>
            <person name="Cabral Michel D."/>
            <person name="Azarias Guimaraes A."/>
            <person name="Martins da Costa E."/>
            <person name="Soares de Carvalho T."/>
            <person name="Balsanelli E."/>
            <person name="Willems A."/>
            <person name="Maltempi de Souza E."/>
            <person name="de Souza Moreira F.M."/>
        </authorList>
    </citation>
    <scope>NUCLEOTIDE SEQUENCE [LARGE SCALE GENOMIC DNA]</scope>
    <source>
        <strain evidence="2 3">UFLA 03-164</strain>
    </source>
</reference>
<evidence type="ECO:0000313" key="3">
    <source>
        <dbReference type="Proteomes" id="UP000468531"/>
    </source>
</evidence>
<dbReference type="RefSeq" id="WP_163153377.1">
    <property type="nucleotide sequence ID" value="NZ_VKHP01000039.1"/>
</dbReference>
<evidence type="ECO:0000256" key="1">
    <source>
        <dbReference type="SAM" id="MobiDB-lite"/>
    </source>
</evidence>
<sequence>MPVARYFLFVGGVLLALLFVVNAIVPQEAVVASQNQSLSSPAVDNKTVVRIKSVQKLPERVVYDTSLPTIVPSQVNAVAAAAPPATGDASAEARVRNTFAQFIPPEKADTNKVVAEAKPAEQPAPAQPQAPKKRKVAHNHNHYQQPMRFAQPGMYQPYRVAQQQPRMGFFGGFGTW</sequence>
<evidence type="ECO:0000313" key="2">
    <source>
        <dbReference type="EMBL" id="NEU96649.1"/>
    </source>
</evidence>
<dbReference type="Proteomes" id="UP000468531">
    <property type="component" value="Unassembled WGS sequence"/>
</dbReference>
<name>A0A6P1BEC4_9BRAD</name>
<protein>
    <submittedName>
        <fullName evidence="2">Uncharacterized protein</fullName>
    </submittedName>
</protein>
<proteinExistence type="predicted"/>
<gene>
    <name evidence="2" type="ORF">FNJ47_12580</name>
</gene>
<dbReference type="AlphaFoldDB" id="A0A6P1BEC4"/>
<feature type="region of interest" description="Disordered" evidence="1">
    <location>
        <begin position="117"/>
        <end position="139"/>
    </location>
</feature>
<accession>A0A6P1BEC4</accession>
<organism evidence="2 3">
    <name type="scientific">Bradyrhizobium uaiense</name>
    <dbReference type="NCBI Taxonomy" id="2594946"/>
    <lineage>
        <taxon>Bacteria</taxon>
        <taxon>Pseudomonadati</taxon>
        <taxon>Pseudomonadota</taxon>
        <taxon>Alphaproteobacteria</taxon>
        <taxon>Hyphomicrobiales</taxon>
        <taxon>Nitrobacteraceae</taxon>
        <taxon>Bradyrhizobium</taxon>
    </lineage>
</organism>
<dbReference type="EMBL" id="VKHP01000039">
    <property type="protein sequence ID" value="NEU96649.1"/>
    <property type="molecule type" value="Genomic_DNA"/>
</dbReference>
<keyword evidence="3" id="KW-1185">Reference proteome</keyword>
<feature type="compositionally biased region" description="Low complexity" evidence="1">
    <location>
        <begin position="117"/>
        <end position="130"/>
    </location>
</feature>
<comment type="caution">
    <text evidence="2">The sequence shown here is derived from an EMBL/GenBank/DDBJ whole genome shotgun (WGS) entry which is preliminary data.</text>
</comment>